<reference evidence="1 2" key="1">
    <citation type="submission" date="2021-05" db="EMBL/GenBank/DDBJ databases">
        <title>Description of Cellulomonas sp. DKR-3 sp. nov.</title>
        <authorList>
            <person name="Dahal R.H."/>
            <person name="Chaudhary D.K."/>
        </authorList>
    </citation>
    <scope>NUCLEOTIDE SEQUENCE [LARGE SCALE GENOMIC DNA]</scope>
    <source>
        <strain evidence="1 2">DKR-3</strain>
    </source>
</reference>
<evidence type="ECO:0000313" key="1">
    <source>
        <dbReference type="EMBL" id="MBT0995429.1"/>
    </source>
</evidence>
<protein>
    <submittedName>
        <fullName evidence="1">DoxX family membrane protein</fullName>
    </submittedName>
</protein>
<keyword evidence="2" id="KW-1185">Reference proteome</keyword>
<comment type="caution">
    <text evidence="1">The sequence shown here is derived from an EMBL/GenBank/DDBJ whole genome shotgun (WGS) entry which is preliminary data.</text>
</comment>
<evidence type="ECO:0000313" key="2">
    <source>
        <dbReference type="Proteomes" id="UP000722125"/>
    </source>
</evidence>
<organism evidence="1 2">
    <name type="scientific">Cellulomonas fulva</name>
    <dbReference type="NCBI Taxonomy" id="2835530"/>
    <lineage>
        <taxon>Bacteria</taxon>
        <taxon>Bacillati</taxon>
        <taxon>Actinomycetota</taxon>
        <taxon>Actinomycetes</taxon>
        <taxon>Micrococcales</taxon>
        <taxon>Cellulomonadaceae</taxon>
        <taxon>Cellulomonas</taxon>
    </lineage>
</organism>
<dbReference type="Proteomes" id="UP000722125">
    <property type="component" value="Unassembled WGS sequence"/>
</dbReference>
<dbReference type="EMBL" id="JAHBOH010000002">
    <property type="protein sequence ID" value="MBT0995429.1"/>
    <property type="molecule type" value="Genomic_DNA"/>
</dbReference>
<dbReference type="RefSeq" id="WP_214352370.1">
    <property type="nucleotide sequence ID" value="NZ_JAHBOH010000002.1"/>
</dbReference>
<sequence>MLLRRIARPLFASWFVSEGMDALRRPAPHVADARAALDRLERTVPSAQVHLTDTQLTAAVRAHGAAVVAASGLLAFGKAPRTAALVLAGLTAPLVVVNLPDRTLRARTPEEKRARRDRLVRALAFTAGAVLVGADYEGRPGVRWRIDAARERHAAVKAATSDEG</sequence>
<name>A0ABS5U204_9CELL</name>
<proteinExistence type="predicted"/>
<gene>
    <name evidence="1" type="ORF">KIN34_14160</name>
</gene>
<accession>A0ABS5U204</accession>